<reference evidence="9 10" key="1">
    <citation type="submission" date="2017-10" db="EMBL/GenBank/DDBJ databases">
        <title>Comparative genomics in systemic dimorphic fungi from Ajellomycetaceae.</title>
        <authorList>
            <person name="Munoz J.F."/>
            <person name="Mcewen J.G."/>
            <person name="Clay O.K."/>
            <person name="Cuomo C.A."/>
        </authorList>
    </citation>
    <scope>NUCLEOTIDE SEQUENCE [LARGE SCALE GENOMIC DNA]</scope>
    <source>
        <strain evidence="9 10">UAMH5409</strain>
    </source>
</reference>
<dbReference type="AlphaFoldDB" id="A0A2B7WXI5"/>
<evidence type="ECO:0000256" key="3">
    <source>
        <dbReference type="ARBA" id="ARBA00005708"/>
    </source>
</evidence>
<proteinExistence type="inferred from homology"/>
<evidence type="ECO:0000313" key="10">
    <source>
        <dbReference type="Proteomes" id="UP000223968"/>
    </source>
</evidence>
<dbReference type="InterPro" id="IPR006157">
    <property type="entry name" value="FolB_dom"/>
</dbReference>
<evidence type="ECO:0000256" key="5">
    <source>
        <dbReference type="ARBA" id="ARBA00022909"/>
    </source>
</evidence>
<evidence type="ECO:0000256" key="7">
    <source>
        <dbReference type="ARBA" id="ARBA00032903"/>
    </source>
</evidence>
<name>A0A2B7WXI5_9EURO</name>
<dbReference type="InterPro" id="IPR043133">
    <property type="entry name" value="GTP-CH-I_C/QueF"/>
</dbReference>
<organism evidence="9 10">
    <name type="scientific">Helicocarpus griseus UAMH5409</name>
    <dbReference type="NCBI Taxonomy" id="1447875"/>
    <lineage>
        <taxon>Eukaryota</taxon>
        <taxon>Fungi</taxon>
        <taxon>Dikarya</taxon>
        <taxon>Ascomycota</taxon>
        <taxon>Pezizomycotina</taxon>
        <taxon>Eurotiomycetes</taxon>
        <taxon>Eurotiomycetidae</taxon>
        <taxon>Onygenales</taxon>
        <taxon>Ajellomycetaceae</taxon>
        <taxon>Helicocarpus</taxon>
    </lineage>
</organism>
<feature type="domain" description="Dihydroneopterin aldolase/epimerase" evidence="8">
    <location>
        <begin position="164"/>
        <end position="271"/>
    </location>
</feature>
<comment type="caution">
    <text evidence="9">The sequence shown here is derived from an EMBL/GenBank/DDBJ whole genome shotgun (WGS) entry which is preliminary data.</text>
</comment>
<dbReference type="SMART" id="SM00905">
    <property type="entry name" value="FolB"/>
    <property type="match status" value="1"/>
</dbReference>
<dbReference type="GO" id="GO:0004150">
    <property type="term" value="F:dihydroneopterin aldolase activity"/>
    <property type="evidence" value="ECO:0007669"/>
    <property type="project" value="UniProtKB-EC"/>
</dbReference>
<sequence>MSTNKTPRAYDTIQLRNASFPFPISFDPDAWGRHGKPQPATFSVRISYPRSLMQQSGDKDDVSLTLSYGDLYRTVEADLQSLTTGNNGSLKGVTLDDVATAIGDAGHRLARGAIGQAEVTGEPDVVGLEVDVSIYLPKAILKADQGLTYRVVTQAGELEPRITCRVDGLRCNCIIGVNPHERENKQAVVVSLEGRSRGHDTLRGQCLQLSQKSIRQIANDIEESSFKTVESLAQQIAQTAVQLSGFEEVTASVEKPSAMPFVEYSGIEITRTKADF</sequence>
<evidence type="ECO:0000256" key="2">
    <source>
        <dbReference type="ARBA" id="ARBA00005013"/>
    </source>
</evidence>
<dbReference type="EMBL" id="PDNB01000174">
    <property type="protein sequence ID" value="PGH01231.1"/>
    <property type="molecule type" value="Genomic_DNA"/>
</dbReference>
<comment type="similarity">
    <text evidence="3">Belongs to the DHNA family.</text>
</comment>
<dbReference type="PANTHER" id="PTHR42844:SF1">
    <property type="entry name" value="DIHYDRONEOPTERIN ALDOLASE 1-RELATED"/>
    <property type="match status" value="1"/>
</dbReference>
<protein>
    <recommendedName>
        <fullName evidence="4">dihydroneopterin aldolase</fullName>
        <ecNumber evidence="4">4.1.2.25</ecNumber>
    </recommendedName>
    <alternativeName>
        <fullName evidence="7">7,8-dihydroneopterin aldolase</fullName>
    </alternativeName>
</protein>
<dbReference type="OrthoDB" id="5425486at2759"/>
<evidence type="ECO:0000256" key="1">
    <source>
        <dbReference type="ARBA" id="ARBA00001353"/>
    </source>
</evidence>
<dbReference type="PANTHER" id="PTHR42844">
    <property type="entry name" value="DIHYDRONEOPTERIN ALDOLASE 1-RELATED"/>
    <property type="match status" value="1"/>
</dbReference>
<dbReference type="Proteomes" id="UP000223968">
    <property type="component" value="Unassembled WGS sequence"/>
</dbReference>
<evidence type="ECO:0000256" key="4">
    <source>
        <dbReference type="ARBA" id="ARBA00013043"/>
    </source>
</evidence>
<comment type="catalytic activity">
    <reaction evidence="1">
        <text>7,8-dihydroneopterin = 6-hydroxymethyl-7,8-dihydropterin + glycolaldehyde</text>
        <dbReference type="Rhea" id="RHEA:10540"/>
        <dbReference type="ChEBI" id="CHEBI:17001"/>
        <dbReference type="ChEBI" id="CHEBI:17071"/>
        <dbReference type="ChEBI" id="CHEBI:44841"/>
        <dbReference type="EC" id="4.1.2.25"/>
    </reaction>
</comment>
<dbReference type="Gene3D" id="3.30.1130.10">
    <property type="match status" value="2"/>
</dbReference>
<dbReference type="GO" id="GO:0046656">
    <property type="term" value="P:folic acid biosynthetic process"/>
    <property type="evidence" value="ECO:0007669"/>
    <property type="project" value="UniProtKB-KW"/>
</dbReference>
<comment type="pathway">
    <text evidence="2">Cofactor biosynthesis; tetrahydrofolate biosynthesis; 2-amino-4-hydroxy-6-hydroxymethyl-7,8-dihydropteridine diphosphate from 7,8-dihydroneopterin triphosphate: step 3/4.</text>
</comment>
<dbReference type="InterPro" id="IPR006156">
    <property type="entry name" value="Dihydroneopterin_aldolase"/>
</dbReference>
<keyword evidence="5" id="KW-0289">Folate biosynthesis</keyword>
<evidence type="ECO:0000313" key="9">
    <source>
        <dbReference type="EMBL" id="PGH01231.1"/>
    </source>
</evidence>
<keyword evidence="10" id="KW-1185">Reference proteome</keyword>
<dbReference type="EC" id="4.1.2.25" evidence="4"/>
<accession>A0A2B7WXI5</accession>
<dbReference type="SUPFAM" id="SSF55620">
    <property type="entry name" value="Tetrahydrobiopterin biosynthesis enzymes-like"/>
    <property type="match status" value="1"/>
</dbReference>
<keyword evidence="6" id="KW-0456">Lyase</keyword>
<evidence type="ECO:0000259" key="8">
    <source>
        <dbReference type="SMART" id="SM00905"/>
    </source>
</evidence>
<dbReference type="Pfam" id="PF02152">
    <property type="entry name" value="FolB"/>
    <property type="match status" value="1"/>
</dbReference>
<dbReference type="GO" id="GO:0005737">
    <property type="term" value="C:cytoplasm"/>
    <property type="evidence" value="ECO:0007669"/>
    <property type="project" value="TreeGrafter"/>
</dbReference>
<gene>
    <name evidence="9" type="ORF">AJ79_07963</name>
</gene>
<evidence type="ECO:0000256" key="6">
    <source>
        <dbReference type="ARBA" id="ARBA00023239"/>
    </source>
</evidence>
<dbReference type="STRING" id="1447875.A0A2B7WXI5"/>